<evidence type="ECO:0000313" key="10">
    <source>
        <dbReference type="Proteomes" id="UP000694388"/>
    </source>
</evidence>
<accession>A0A8C4QQN8</accession>
<evidence type="ECO:0000256" key="5">
    <source>
        <dbReference type="ARBA" id="ARBA00029621"/>
    </source>
</evidence>
<keyword evidence="3" id="KW-0378">Hydrolase</keyword>
<dbReference type="GO" id="GO:0006281">
    <property type="term" value="P:DNA repair"/>
    <property type="evidence" value="ECO:0007669"/>
    <property type="project" value="TreeGrafter"/>
</dbReference>
<dbReference type="GO" id="GO:0005524">
    <property type="term" value="F:ATP binding"/>
    <property type="evidence" value="ECO:0007669"/>
    <property type="project" value="InterPro"/>
</dbReference>
<dbReference type="GO" id="GO:0043596">
    <property type="term" value="C:nuclear replication fork"/>
    <property type="evidence" value="ECO:0007669"/>
    <property type="project" value="TreeGrafter"/>
</dbReference>
<dbReference type="Proteomes" id="UP000694388">
    <property type="component" value="Unplaced"/>
</dbReference>
<evidence type="ECO:0000256" key="2">
    <source>
        <dbReference type="ARBA" id="ARBA00020162"/>
    </source>
</evidence>
<organism evidence="9 10">
    <name type="scientific">Eptatretus burgeri</name>
    <name type="common">Inshore hagfish</name>
    <dbReference type="NCBI Taxonomy" id="7764"/>
    <lineage>
        <taxon>Eukaryota</taxon>
        <taxon>Metazoa</taxon>
        <taxon>Chordata</taxon>
        <taxon>Craniata</taxon>
        <taxon>Vertebrata</taxon>
        <taxon>Cyclostomata</taxon>
        <taxon>Myxini</taxon>
        <taxon>Myxiniformes</taxon>
        <taxon>Myxinidae</taxon>
        <taxon>Eptatretinae</taxon>
        <taxon>Eptatretus</taxon>
    </lineage>
</organism>
<evidence type="ECO:0000313" key="9">
    <source>
        <dbReference type="Ensembl" id="ENSEBUP00000019166.1"/>
    </source>
</evidence>
<dbReference type="Ensembl" id="ENSEBUT00000019714.1">
    <property type="protein sequence ID" value="ENSEBUP00000019138.1"/>
    <property type="gene ID" value="ENSEBUG00000011906.1"/>
</dbReference>
<comment type="subcellular location">
    <subcellularLocation>
        <location evidence="1">Nucleus</location>
    </subcellularLocation>
</comment>
<dbReference type="OMA" id="RCEVEIG"/>
<evidence type="ECO:0000259" key="7">
    <source>
        <dbReference type="PROSITE" id="PS51192"/>
    </source>
</evidence>
<keyword evidence="10" id="KW-1185">Reference proteome</keyword>
<dbReference type="PROSITE" id="PS51467">
    <property type="entry name" value="HARP"/>
    <property type="match status" value="2"/>
</dbReference>
<name>A0A8C4QQN8_EPTBU</name>
<dbReference type="SMART" id="SM00487">
    <property type="entry name" value="DEXDc"/>
    <property type="match status" value="1"/>
</dbReference>
<evidence type="ECO:0000256" key="3">
    <source>
        <dbReference type="ARBA" id="ARBA00022801"/>
    </source>
</evidence>
<protein>
    <recommendedName>
        <fullName evidence="2">SWI/SNF-related matrix-associated actin-dependent regulator of chromatin subfamily A-like protein 1</fullName>
    </recommendedName>
    <alternativeName>
        <fullName evidence="6">HepA-related protein</fullName>
    </alternativeName>
    <alternativeName>
        <fullName evidence="5">Sucrose nonfermenting protein 2-like 1</fullName>
    </alternativeName>
</protein>
<dbReference type="InterPro" id="IPR027417">
    <property type="entry name" value="P-loop_NTPase"/>
</dbReference>
<dbReference type="Gene3D" id="3.40.50.10810">
    <property type="entry name" value="Tandem AAA-ATPase domain"/>
    <property type="match status" value="1"/>
</dbReference>
<evidence type="ECO:0000256" key="1">
    <source>
        <dbReference type="ARBA" id="ARBA00004123"/>
    </source>
</evidence>
<dbReference type="InterPro" id="IPR038718">
    <property type="entry name" value="SNF2-like_sf"/>
</dbReference>
<dbReference type="GO" id="GO:0016787">
    <property type="term" value="F:hydrolase activity"/>
    <property type="evidence" value="ECO:0007669"/>
    <property type="project" value="UniProtKB-KW"/>
</dbReference>
<dbReference type="InterPro" id="IPR010003">
    <property type="entry name" value="HARP_dom"/>
</dbReference>
<dbReference type="InterPro" id="IPR014001">
    <property type="entry name" value="Helicase_ATP-bd"/>
</dbReference>
<dbReference type="CDD" id="cd18010">
    <property type="entry name" value="DEXHc_HARP_SMARCAL1"/>
    <property type="match status" value="1"/>
</dbReference>
<reference evidence="9" key="1">
    <citation type="submission" date="2025-05" db="UniProtKB">
        <authorList>
            <consortium name="Ensembl"/>
        </authorList>
    </citation>
    <scope>IDENTIFICATION</scope>
</reference>
<dbReference type="PANTHER" id="PTHR45766:SF6">
    <property type="entry name" value="SWI_SNF-RELATED MATRIX-ASSOCIATED ACTIN-DEPENDENT REGULATOR OF CHROMATIN SUBFAMILY A-LIKE PROTEIN 1"/>
    <property type="match status" value="1"/>
</dbReference>
<dbReference type="GeneTree" id="ENSGT00940000157608"/>
<feature type="domain" description="HARP" evidence="8">
    <location>
        <begin position="300"/>
        <end position="371"/>
    </location>
</feature>
<dbReference type="Pfam" id="PF07443">
    <property type="entry name" value="HARP"/>
    <property type="match status" value="2"/>
</dbReference>
<feature type="domain" description="HARP" evidence="8">
    <location>
        <begin position="189"/>
        <end position="266"/>
    </location>
</feature>
<dbReference type="SUPFAM" id="SSF52540">
    <property type="entry name" value="P-loop containing nucleoside triphosphate hydrolases"/>
    <property type="match status" value="1"/>
</dbReference>
<proteinExistence type="predicted"/>
<sequence length="719" mass="79744">MSGLSVEQQRRIEANRQRALAKRAERLALGAQNGHTPFQPASNVSTGGSNDYFQTGKQVQCLSTGLTGTSYNTNCVTNEAHCSTSVQHDQKENRFLCESTEVNPQSVLSVFQPASVLVLPKTPGNTFESCGSLPSSSFYSKSSSSTPTSLSVASESIKSSPVSNAEVLLQPQFSSTLLQSMTCKGSQCTRAGVPRGSGVQGCCVPLSPERFKVEVCYKAELIMLFKRIPSRLYDGESKTWSFSTEDHDSLLSDVHQIPGVRIEPLPGRTAPPPLNSSSTPFSGTFSVAAVMLVCHNWRKPRAVVRGQCVLMSRSRFILEVPYHADVVALCKAVRSRSYDTTTKQWSFLLEDYMDLMEQACQSHVFEIEPLPQAVVQAFLPQFQKSDKHREPIPDADLSSVDQQLTKNLLPFQLQGVNFAVAREGRLLIADDMGLGKTVQAICIAAYYRQDWPLLVVAPSSVRFTWAEAFRRWLPALDPQEIQVVVKCRDKPGAGVITIISYDLLSRMHTQLEELAFAFIIMDESHFLKNIKTVRCKAALPVMKKARRLLLLSGTPAMSRPMELYTQLMALQPRLFPNFHEFGLRYCAARRMHWGWDYSGSSHMTELRVLLGETLLIRRLKADVLAQLPAKQRKMIVVESGVVDARARSALAAAAKNSAGGKSLEKEALLLFFSKTAEAKVSAVNEYINDLLESTESKFLVFGHHKVMLDRVSHGLEKKV</sequence>
<dbReference type="Ensembl" id="ENSEBUT00000019685.1">
    <property type="protein sequence ID" value="ENSEBUP00000019109.1"/>
    <property type="gene ID" value="ENSEBUG00000011906.1"/>
</dbReference>
<dbReference type="PROSITE" id="PS51192">
    <property type="entry name" value="HELICASE_ATP_BIND_1"/>
    <property type="match status" value="1"/>
</dbReference>
<dbReference type="PANTHER" id="PTHR45766">
    <property type="entry name" value="DNA ANNEALING HELICASE AND ENDONUCLEASE ZRANB3 FAMILY MEMBER"/>
    <property type="match status" value="1"/>
</dbReference>
<dbReference type="InterPro" id="IPR000330">
    <property type="entry name" value="SNF2_N"/>
</dbReference>
<evidence type="ECO:0000256" key="6">
    <source>
        <dbReference type="ARBA" id="ARBA00031896"/>
    </source>
</evidence>
<dbReference type="GO" id="GO:0031297">
    <property type="term" value="P:replication fork processing"/>
    <property type="evidence" value="ECO:0007669"/>
    <property type="project" value="TreeGrafter"/>
</dbReference>
<evidence type="ECO:0000256" key="4">
    <source>
        <dbReference type="ARBA" id="ARBA00023242"/>
    </source>
</evidence>
<dbReference type="FunFam" id="3.40.50.10810:FF:000026">
    <property type="entry name" value="SWI/SNF related, matrix associated, actin dependent regulator of chromatin, subfamily a-like 1"/>
    <property type="match status" value="1"/>
</dbReference>
<dbReference type="Ensembl" id="ENSEBUT00000019742.1">
    <property type="protein sequence ID" value="ENSEBUP00000019166.1"/>
    <property type="gene ID" value="ENSEBUG00000011906.1"/>
</dbReference>
<evidence type="ECO:0000259" key="8">
    <source>
        <dbReference type="PROSITE" id="PS51467"/>
    </source>
</evidence>
<dbReference type="AlphaFoldDB" id="A0A8C4QQN8"/>
<feature type="domain" description="Helicase ATP-binding" evidence="7">
    <location>
        <begin position="417"/>
        <end position="573"/>
    </location>
</feature>
<keyword evidence="4" id="KW-0539">Nucleus</keyword>
<dbReference type="Pfam" id="PF00176">
    <property type="entry name" value="SNF2-rel_dom"/>
    <property type="match status" value="1"/>
</dbReference>